<evidence type="ECO:0000256" key="3">
    <source>
        <dbReference type="ARBA" id="ARBA00022824"/>
    </source>
</evidence>
<organism evidence="8 9">
    <name type="scientific">Mixia osmundae (strain CBS 9802 / IAM 14324 / JCM 22182 / KY 12970)</name>
    <dbReference type="NCBI Taxonomy" id="764103"/>
    <lineage>
        <taxon>Eukaryota</taxon>
        <taxon>Fungi</taxon>
        <taxon>Dikarya</taxon>
        <taxon>Basidiomycota</taxon>
        <taxon>Pucciniomycotina</taxon>
        <taxon>Mixiomycetes</taxon>
        <taxon>Mixiales</taxon>
        <taxon>Mixiaceae</taxon>
        <taxon>Mixia</taxon>
    </lineage>
</organism>
<evidence type="ECO:0000256" key="1">
    <source>
        <dbReference type="ARBA" id="ARBA00004477"/>
    </source>
</evidence>
<evidence type="ECO:0000313" key="8">
    <source>
        <dbReference type="EMBL" id="GAA96124.1"/>
    </source>
</evidence>
<keyword evidence="5 7" id="KW-0472">Membrane</keyword>
<dbReference type="Proteomes" id="UP000009131">
    <property type="component" value="Unassembled WGS sequence"/>
</dbReference>
<accession>G7DZW4</accession>
<evidence type="ECO:0000256" key="5">
    <source>
        <dbReference type="ARBA" id="ARBA00023136"/>
    </source>
</evidence>
<protein>
    <submittedName>
        <fullName evidence="8">Uncharacterized protein</fullName>
    </submittedName>
</protein>
<keyword evidence="9" id="KW-1185">Reference proteome</keyword>
<evidence type="ECO:0000256" key="2">
    <source>
        <dbReference type="ARBA" id="ARBA00022692"/>
    </source>
</evidence>
<comment type="caution">
    <text evidence="8">The sequence shown here is derived from an EMBL/GenBank/DDBJ whole genome shotgun (WGS) entry which is preliminary data.</text>
</comment>
<sequence length="139" mass="16117">MSRCRDRTEAWRHSHDGCRCLGLRYAALDWLDSRSVPSTDQPRRPVVTRTMSTKGADGRQRPKLPPPSNVFNNWWFTYTGGFSFSMYEPWEMISFHIFVILLFGLLTYATVAYLPSHIRVISQRAMYYLYGEGQGIVSI</sequence>
<gene>
    <name evidence="8" type="primary">Mo02785</name>
    <name evidence="8" type="ORF">E5Q_02785</name>
</gene>
<dbReference type="InParanoid" id="G7DZW4"/>
<reference evidence="8 9" key="1">
    <citation type="journal article" date="2011" name="J. Gen. Appl. Microbiol.">
        <title>Draft genome sequencing of the enigmatic basidiomycete Mixia osmundae.</title>
        <authorList>
            <person name="Nishida H."/>
            <person name="Nagatsuka Y."/>
            <person name="Sugiyama J."/>
        </authorList>
    </citation>
    <scope>NUCLEOTIDE SEQUENCE [LARGE SCALE GENOMIC DNA]</scope>
    <source>
        <strain evidence="9">CBS 9802 / IAM 14324 / JCM 22182 / KY 12970</strain>
    </source>
</reference>
<proteinExistence type="predicted"/>
<dbReference type="EMBL" id="BABT02000076">
    <property type="protein sequence ID" value="GAA96124.1"/>
    <property type="molecule type" value="Genomic_DNA"/>
</dbReference>
<dbReference type="OrthoDB" id="202672at2759"/>
<dbReference type="Pfam" id="PF11779">
    <property type="entry name" value="SPT_ssu-like"/>
    <property type="match status" value="1"/>
</dbReference>
<evidence type="ECO:0000256" key="7">
    <source>
        <dbReference type="SAM" id="Phobius"/>
    </source>
</evidence>
<dbReference type="RefSeq" id="XP_014570750.1">
    <property type="nucleotide sequence ID" value="XM_014715264.1"/>
</dbReference>
<evidence type="ECO:0000256" key="4">
    <source>
        <dbReference type="ARBA" id="ARBA00022989"/>
    </source>
</evidence>
<keyword evidence="2 7" id="KW-0812">Transmembrane</keyword>
<comment type="subcellular location">
    <subcellularLocation>
        <location evidence="1">Endoplasmic reticulum membrane</location>
        <topology evidence="1">Multi-pass membrane protein</topology>
    </subcellularLocation>
</comment>
<dbReference type="eggNOG" id="ENOG502T1ND">
    <property type="taxonomic scope" value="Eukaryota"/>
</dbReference>
<dbReference type="HOGENOM" id="CLU_1845590_0_0_1"/>
<dbReference type="InterPro" id="IPR024512">
    <property type="entry name" value="Ser_palmitoyltrfase_ssu-like"/>
</dbReference>
<evidence type="ECO:0000313" key="9">
    <source>
        <dbReference type="Proteomes" id="UP000009131"/>
    </source>
</evidence>
<keyword evidence="4 7" id="KW-1133">Transmembrane helix</keyword>
<feature type="transmembrane region" description="Helical" evidence="7">
    <location>
        <begin position="70"/>
        <end position="87"/>
    </location>
</feature>
<dbReference type="AlphaFoldDB" id="G7DZW4"/>
<name>G7DZW4_MIXOS</name>
<feature type="transmembrane region" description="Helical" evidence="7">
    <location>
        <begin position="93"/>
        <end position="114"/>
    </location>
</feature>
<keyword evidence="3" id="KW-0256">Endoplasmic reticulum</keyword>
<evidence type="ECO:0000256" key="6">
    <source>
        <dbReference type="SAM" id="MobiDB-lite"/>
    </source>
</evidence>
<feature type="region of interest" description="Disordered" evidence="6">
    <location>
        <begin position="36"/>
        <end position="63"/>
    </location>
</feature>
<reference evidence="8 9" key="2">
    <citation type="journal article" date="2012" name="Open Biol.">
        <title>Characteristics of nucleosomes and linker DNA regions on the genome of the basidiomycete Mixia osmundae revealed by mono- and dinucleosome mapping.</title>
        <authorList>
            <person name="Nishida H."/>
            <person name="Kondo S."/>
            <person name="Matsumoto T."/>
            <person name="Suzuki Y."/>
            <person name="Yoshikawa H."/>
            <person name="Taylor T.D."/>
            <person name="Sugiyama J."/>
        </authorList>
    </citation>
    <scope>NUCLEOTIDE SEQUENCE [LARGE SCALE GENOMIC DNA]</scope>
    <source>
        <strain evidence="9">CBS 9802 / IAM 14324 / JCM 22182 / KY 12970</strain>
    </source>
</reference>
<dbReference type="GO" id="GO:0005789">
    <property type="term" value="C:endoplasmic reticulum membrane"/>
    <property type="evidence" value="ECO:0007669"/>
    <property type="project" value="UniProtKB-SubCell"/>
</dbReference>